<feature type="region of interest" description="Disordered" evidence="1">
    <location>
        <begin position="418"/>
        <end position="438"/>
    </location>
</feature>
<evidence type="ECO:0000313" key="2">
    <source>
        <dbReference type="EMBL" id="GFR44898.1"/>
    </source>
</evidence>
<comment type="caution">
    <text evidence="2">The sequence shown here is derived from an EMBL/GenBank/DDBJ whole genome shotgun (WGS) entry which is preliminary data.</text>
</comment>
<dbReference type="Proteomes" id="UP001054857">
    <property type="component" value="Unassembled WGS sequence"/>
</dbReference>
<feature type="compositionally biased region" description="Basic and acidic residues" evidence="1">
    <location>
        <begin position="257"/>
        <end position="270"/>
    </location>
</feature>
<feature type="region of interest" description="Disordered" evidence="1">
    <location>
        <begin position="249"/>
        <end position="270"/>
    </location>
</feature>
<dbReference type="AlphaFoldDB" id="A0AAD3HLA1"/>
<evidence type="ECO:0000256" key="1">
    <source>
        <dbReference type="SAM" id="MobiDB-lite"/>
    </source>
</evidence>
<accession>A0AAD3HLA1</accession>
<evidence type="ECO:0000313" key="3">
    <source>
        <dbReference type="Proteomes" id="UP001054857"/>
    </source>
</evidence>
<keyword evidence="3" id="KW-1185">Reference proteome</keyword>
<gene>
    <name evidence="2" type="ORF">Agub_g6243</name>
</gene>
<name>A0AAD3HLA1_9CHLO</name>
<reference evidence="2 3" key="1">
    <citation type="journal article" date="2021" name="Sci. Rep.">
        <title>Genome sequencing of the multicellular alga Astrephomene provides insights into convergent evolution of germ-soma differentiation.</title>
        <authorList>
            <person name="Yamashita S."/>
            <person name="Yamamoto K."/>
            <person name="Matsuzaki R."/>
            <person name="Suzuki S."/>
            <person name="Yamaguchi H."/>
            <person name="Hirooka S."/>
            <person name="Minakuchi Y."/>
            <person name="Miyagishima S."/>
            <person name="Kawachi M."/>
            <person name="Toyoda A."/>
            <person name="Nozaki H."/>
        </authorList>
    </citation>
    <scope>NUCLEOTIDE SEQUENCE [LARGE SCALE GENOMIC DNA]</scope>
    <source>
        <strain evidence="2 3">NIES-4017</strain>
    </source>
</reference>
<dbReference type="EMBL" id="BMAR01000008">
    <property type="protein sequence ID" value="GFR44898.1"/>
    <property type="molecule type" value="Genomic_DNA"/>
</dbReference>
<organism evidence="2 3">
    <name type="scientific">Astrephomene gubernaculifera</name>
    <dbReference type="NCBI Taxonomy" id="47775"/>
    <lineage>
        <taxon>Eukaryota</taxon>
        <taxon>Viridiplantae</taxon>
        <taxon>Chlorophyta</taxon>
        <taxon>core chlorophytes</taxon>
        <taxon>Chlorophyceae</taxon>
        <taxon>CS clade</taxon>
        <taxon>Chlamydomonadales</taxon>
        <taxon>Astrephomenaceae</taxon>
        <taxon>Astrephomene</taxon>
    </lineage>
</organism>
<feature type="region of interest" description="Disordered" evidence="1">
    <location>
        <begin position="1"/>
        <end position="22"/>
    </location>
</feature>
<sequence>MASERPRTAPEPPGALKTSPSIYMGPVSPDRKKFANCLTAGVPHCPHHQPKSPFAPSGVSLPRPWLPFSVVPLPPCLVFETWWYEGAERVHMHITYDTATRQCTAGTHVTLGMDVTSAAGAPIDEYDLHVGAELRVAGRKVTLRKAITLPTLIWLDQQARAMLVSKYRLESELAKFRPVVPVLGQYGDAQRAEPFDLSTHQHMPAGGRINLRALYDTVMSLAEQLKQHRVRLPKLPDVVSERIGSAVEALSAPPDWSPDRRESDRREAEARQREALALPPDDTWRHDLMNWLNSIPLAASCCASYPGATAIAATDTKVGGKGDKERGGRGVRGGGVAAAAAAAAGVGGGAALAFNISVLSRYGGGIASAVGSGSGGSGGAGGSRLQGAVASALTGMLAGRGGLGGGTATPMSPRLGLAAGVPQSPASVRVASRQRTGL</sequence>
<protein>
    <submittedName>
        <fullName evidence="2">Uncharacterized protein</fullName>
    </submittedName>
</protein>
<proteinExistence type="predicted"/>